<protein>
    <submittedName>
        <fullName evidence="1">Uncharacterized protein</fullName>
    </submittedName>
</protein>
<sequence length="53" mass="6269">MFAGRRQAPEAFTLRITQDDIPVVFLFKIFADFVQTGIQFHGHLFDQLFRLLR</sequence>
<dbReference type="EMBL" id="MG228426">
    <property type="protein sequence ID" value="AUV50553.1"/>
    <property type="molecule type" value="Genomic_DNA"/>
</dbReference>
<reference evidence="1" key="1">
    <citation type="submission" date="2017-10" db="EMBL/GenBank/DDBJ databases">
        <title>Escherichia coli strain KP_ZA plasmid pBO_OXA-181, complete sequence.</title>
        <authorList>
            <person name="Gaibani P."/>
        </authorList>
    </citation>
    <scope>NUCLEOTIDE SEQUENCE</scope>
    <source>
        <strain evidence="1">BO15V</strain>
        <plasmid evidence="1">pKP_BO_OXA-181</plasmid>
    </source>
</reference>
<proteinExistence type="predicted"/>
<name>A0A2K9UZS7_ECOLX</name>
<keyword evidence="1" id="KW-0614">Plasmid</keyword>
<geneLocation type="plasmid" evidence="1">
    <name>pKP_BO_OXA-181</name>
</geneLocation>
<dbReference type="AlphaFoldDB" id="A0A2K9UZS7"/>
<evidence type="ECO:0000313" key="1">
    <source>
        <dbReference type="EMBL" id="AUV50553.1"/>
    </source>
</evidence>
<organism evidence="1">
    <name type="scientific">Escherichia coli</name>
    <dbReference type="NCBI Taxonomy" id="562"/>
    <lineage>
        <taxon>Bacteria</taxon>
        <taxon>Pseudomonadati</taxon>
        <taxon>Pseudomonadota</taxon>
        <taxon>Gammaproteobacteria</taxon>
        <taxon>Enterobacterales</taxon>
        <taxon>Enterobacteriaceae</taxon>
        <taxon>Escherichia</taxon>
    </lineage>
</organism>
<accession>A0A2K9UZS7</accession>